<evidence type="ECO:0000313" key="3">
    <source>
        <dbReference type="Proteomes" id="UP001458880"/>
    </source>
</evidence>
<protein>
    <submittedName>
        <fullName evidence="2">Uncharacterized protein</fullName>
    </submittedName>
</protein>
<name>A0AAW1NLZ7_POPJA</name>
<evidence type="ECO:0000256" key="1">
    <source>
        <dbReference type="SAM" id="MobiDB-lite"/>
    </source>
</evidence>
<feature type="compositionally biased region" description="Basic residues" evidence="1">
    <location>
        <begin position="23"/>
        <end position="38"/>
    </location>
</feature>
<evidence type="ECO:0000313" key="2">
    <source>
        <dbReference type="EMBL" id="KAK9759012.1"/>
    </source>
</evidence>
<comment type="caution">
    <text evidence="2">The sequence shown here is derived from an EMBL/GenBank/DDBJ whole genome shotgun (WGS) entry which is preliminary data.</text>
</comment>
<feature type="compositionally biased region" description="Basic residues" evidence="1">
    <location>
        <begin position="52"/>
        <end position="70"/>
    </location>
</feature>
<dbReference type="EMBL" id="JASPKY010000002">
    <property type="protein sequence ID" value="KAK9759012.1"/>
    <property type="molecule type" value="Genomic_DNA"/>
</dbReference>
<organism evidence="2 3">
    <name type="scientific">Popillia japonica</name>
    <name type="common">Japanese beetle</name>
    <dbReference type="NCBI Taxonomy" id="7064"/>
    <lineage>
        <taxon>Eukaryota</taxon>
        <taxon>Metazoa</taxon>
        <taxon>Ecdysozoa</taxon>
        <taxon>Arthropoda</taxon>
        <taxon>Hexapoda</taxon>
        <taxon>Insecta</taxon>
        <taxon>Pterygota</taxon>
        <taxon>Neoptera</taxon>
        <taxon>Endopterygota</taxon>
        <taxon>Coleoptera</taxon>
        <taxon>Polyphaga</taxon>
        <taxon>Scarabaeiformia</taxon>
        <taxon>Scarabaeidae</taxon>
        <taxon>Rutelinae</taxon>
        <taxon>Popillia</taxon>
    </lineage>
</organism>
<dbReference type="AlphaFoldDB" id="A0AAW1NLZ7"/>
<feature type="compositionally biased region" description="Basic and acidic residues" evidence="1">
    <location>
        <begin position="71"/>
        <end position="80"/>
    </location>
</feature>
<reference evidence="2 3" key="1">
    <citation type="journal article" date="2024" name="BMC Genomics">
        <title>De novo assembly and annotation of Popillia japonica's genome with initial clues to its potential as an invasive pest.</title>
        <authorList>
            <person name="Cucini C."/>
            <person name="Boschi S."/>
            <person name="Funari R."/>
            <person name="Cardaioli E."/>
            <person name="Iannotti N."/>
            <person name="Marturano G."/>
            <person name="Paoli F."/>
            <person name="Bruttini M."/>
            <person name="Carapelli A."/>
            <person name="Frati F."/>
            <person name="Nardi F."/>
        </authorList>
    </citation>
    <scope>NUCLEOTIDE SEQUENCE [LARGE SCALE GENOMIC DNA]</scope>
    <source>
        <strain evidence="2">DMR45628</strain>
    </source>
</reference>
<keyword evidence="3" id="KW-1185">Reference proteome</keyword>
<feature type="region of interest" description="Disordered" evidence="1">
    <location>
        <begin position="1"/>
        <end position="104"/>
    </location>
</feature>
<sequence>MRKNFKQLRKGDEAIGSLQKTEKHLKKGKKVKRHTHKKKEMERKEKGAGGGKGKKSKGTLTKRKRWRGKKKEPEAEKMAENEGGDAPKNGTNLMTRSHPKMGRI</sequence>
<gene>
    <name evidence="2" type="ORF">QE152_g279</name>
</gene>
<proteinExistence type="predicted"/>
<dbReference type="Proteomes" id="UP001458880">
    <property type="component" value="Unassembled WGS sequence"/>
</dbReference>
<accession>A0AAW1NLZ7</accession>